<dbReference type="InterPro" id="IPR007708">
    <property type="entry name" value="DBR1_C"/>
</dbReference>
<dbReference type="FunFam" id="3.60.21.10:FF:000035">
    <property type="entry name" value="Lariat debranching enzyme"/>
    <property type="match status" value="1"/>
</dbReference>
<protein>
    <submittedName>
        <fullName evidence="16">Ser/Thr phosphatase family protein</fullName>
    </submittedName>
</protein>
<gene>
    <name evidence="16" type="ORF">BESB_081520</name>
</gene>
<keyword evidence="14" id="KW-0732">Signal</keyword>
<dbReference type="GO" id="GO:0000398">
    <property type="term" value="P:mRNA splicing, via spliceosome"/>
    <property type="evidence" value="ECO:0007669"/>
    <property type="project" value="TreeGrafter"/>
</dbReference>
<reference evidence="16 17" key="1">
    <citation type="submission" date="2017-09" db="EMBL/GenBank/DDBJ databases">
        <title>Genome sequencing of Besnoitia besnoiti strain Bb-Ger1.</title>
        <authorList>
            <person name="Schares G."/>
            <person name="Venepally P."/>
            <person name="Lorenzi H.A."/>
        </authorList>
    </citation>
    <scope>NUCLEOTIDE SEQUENCE [LARGE SCALE GENOMIC DNA]</scope>
    <source>
        <strain evidence="16 17">Bb-Ger1</strain>
    </source>
</reference>
<dbReference type="InterPro" id="IPR004843">
    <property type="entry name" value="Calcineurin-like_PHP"/>
</dbReference>
<evidence type="ECO:0000256" key="9">
    <source>
        <dbReference type="ARBA" id="ARBA00022833"/>
    </source>
</evidence>
<evidence type="ECO:0000256" key="3">
    <source>
        <dbReference type="ARBA" id="ARBA00001954"/>
    </source>
</evidence>
<keyword evidence="8" id="KW-0378">Hydrolase</keyword>
<proteinExistence type="inferred from homology"/>
<keyword evidence="11" id="KW-0464">Manganese</keyword>
<evidence type="ECO:0000256" key="4">
    <source>
        <dbReference type="ARBA" id="ARBA00004123"/>
    </source>
</evidence>
<name>A0A2A9MBA2_BESBE</name>
<dbReference type="AlphaFoldDB" id="A0A2A9MBA2"/>
<dbReference type="InterPro" id="IPR029052">
    <property type="entry name" value="Metallo-depent_PP-like"/>
</dbReference>
<comment type="cofactor">
    <cofactor evidence="2">
        <name>Zn(2+)</name>
        <dbReference type="ChEBI" id="CHEBI:29105"/>
    </cofactor>
</comment>
<dbReference type="RefSeq" id="XP_029216962.1">
    <property type="nucleotide sequence ID" value="XM_029366502.1"/>
</dbReference>
<dbReference type="PANTHER" id="PTHR12849:SF0">
    <property type="entry name" value="LARIAT DEBRANCHING ENZYME"/>
    <property type="match status" value="1"/>
</dbReference>
<comment type="cofactor">
    <cofactor evidence="1">
        <name>Mn(2+)</name>
        <dbReference type="ChEBI" id="CHEBI:29035"/>
    </cofactor>
</comment>
<dbReference type="Proteomes" id="UP000224006">
    <property type="component" value="Chromosome VIII"/>
</dbReference>
<dbReference type="CDD" id="cd00844">
    <property type="entry name" value="MPP_Dbr1_N"/>
    <property type="match status" value="1"/>
</dbReference>
<evidence type="ECO:0000256" key="8">
    <source>
        <dbReference type="ARBA" id="ARBA00022801"/>
    </source>
</evidence>
<organism evidence="16 17">
    <name type="scientific">Besnoitia besnoiti</name>
    <name type="common">Apicomplexan protozoan</name>
    <dbReference type="NCBI Taxonomy" id="94643"/>
    <lineage>
        <taxon>Eukaryota</taxon>
        <taxon>Sar</taxon>
        <taxon>Alveolata</taxon>
        <taxon>Apicomplexa</taxon>
        <taxon>Conoidasida</taxon>
        <taxon>Coccidia</taxon>
        <taxon>Eucoccidiorida</taxon>
        <taxon>Eimeriorina</taxon>
        <taxon>Sarcocystidae</taxon>
        <taxon>Besnoitia</taxon>
    </lineage>
</organism>
<evidence type="ECO:0000256" key="14">
    <source>
        <dbReference type="SAM" id="SignalP"/>
    </source>
</evidence>
<dbReference type="STRING" id="94643.A0A2A9MBA2"/>
<evidence type="ECO:0000259" key="15">
    <source>
        <dbReference type="SMART" id="SM01124"/>
    </source>
</evidence>
<dbReference type="GO" id="GO:0046872">
    <property type="term" value="F:metal ion binding"/>
    <property type="evidence" value="ECO:0007669"/>
    <property type="project" value="UniProtKB-KW"/>
</dbReference>
<evidence type="ECO:0000256" key="11">
    <source>
        <dbReference type="ARBA" id="ARBA00023211"/>
    </source>
</evidence>
<evidence type="ECO:0000256" key="2">
    <source>
        <dbReference type="ARBA" id="ARBA00001947"/>
    </source>
</evidence>
<dbReference type="OrthoDB" id="407609at2759"/>
<feature type="chain" id="PRO_5012563776" evidence="14">
    <location>
        <begin position="24"/>
        <end position="637"/>
    </location>
</feature>
<evidence type="ECO:0000256" key="12">
    <source>
        <dbReference type="ARBA" id="ARBA00023242"/>
    </source>
</evidence>
<dbReference type="GO" id="GO:0005634">
    <property type="term" value="C:nucleus"/>
    <property type="evidence" value="ECO:0007669"/>
    <property type="project" value="UniProtKB-SubCell"/>
</dbReference>
<keyword evidence="10" id="KW-0408">Iron</keyword>
<dbReference type="GeneID" id="40313078"/>
<evidence type="ECO:0000256" key="6">
    <source>
        <dbReference type="ARBA" id="ARBA00022664"/>
    </source>
</evidence>
<evidence type="ECO:0000256" key="5">
    <source>
        <dbReference type="ARBA" id="ARBA00006045"/>
    </source>
</evidence>
<dbReference type="Pfam" id="PF05011">
    <property type="entry name" value="DBR1"/>
    <property type="match status" value="1"/>
</dbReference>
<dbReference type="InterPro" id="IPR041816">
    <property type="entry name" value="Dbr1_N"/>
</dbReference>
<evidence type="ECO:0000313" key="17">
    <source>
        <dbReference type="Proteomes" id="UP000224006"/>
    </source>
</evidence>
<evidence type="ECO:0000256" key="13">
    <source>
        <dbReference type="SAM" id="MobiDB-lite"/>
    </source>
</evidence>
<dbReference type="VEuPathDB" id="ToxoDB:BESB_081520"/>
<dbReference type="KEGG" id="bbes:BESB_081520"/>
<keyword evidence="7" id="KW-0479">Metal-binding</keyword>
<comment type="caution">
    <text evidence="16">The sequence shown here is derived from an EMBL/GenBank/DDBJ whole genome shotgun (WGS) entry which is preliminary data.</text>
</comment>
<feature type="signal peptide" evidence="14">
    <location>
        <begin position="1"/>
        <end position="23"/>
    </location>
</feature>
<evidence type="ECO:0000256" key="10">
    <source>
        <dbReference type="ARBA" id="ARBA00023004"/>
    </source>
</evidence>
<feature type="domain" description="Lariat debranching enzyme C-terminal" evidence="15">
    <location>
        <begin position="358"/>
        <end position="625"/>
    </location>
</feature>
<keyword evidence="12" id="KW-0539">Nucleus</keyword>
<sequence>MSPDGGATFAFFFTFSLCGGAVSWCFSQPRPCRTRVGFLRTEEATGISRLREGVIFRRRRCRARSRLSYGCPPVAPGRRRCAAHLARGSSDRRARSLYPELVGPCGGLVTGDFSAASTPLSASGIAIEGCCHGELDAIYRTLARIEEKHNIKIDLLICCGDFQCVRDASDLQYLACPPKYRDLKDFPAYYQGEKEAYCLTVFVGGNHEAPSVLRELYYGGWVAPKIFYLGHAGVIKVGGLRIAGLSGIYKQQDYKKGYFERPPYDDNTMRSAYHVREFEISKLSVLSGRLDIVATHDWPEGIYEFGDKAELLRFKPFLEKDIQAHVLGNPHTMELLKKLKPSFWCAAHLHAQFAAVYVHPEPEGKATRFLALDKVLPCRRFLQILEVDPDLPAGYVQTLSPDLGRQSMDPQICYDRQWLAILRANQRRIPTHRSPHQSTTAIPPSAEDVAAVERNLENAGLKRTRLRSNGGLHLKVLSAAAVAPNSASADRPLQQEDALAPAAEPSTSAAPDEPRCGSPCAQRRSGGARGPGGASPSPRDHGAADEVGFAWPDWADARAPYRDLKRQRLFLLKLLGFDEADDKFGDAPPAPVEDIEIPVNWGTTASAQPKTTEELDICLDISDEEEEASDANCEVPA</sequence>
<feature type="compositionally biased region" description="Low complexity" evidence="13">
    <location>
        <begin position="498"/>
        <end position="511"/>
    </location>
</feature>
<comment type="similarity">
    <text evidence="5">Belongs to the lariat debranching enzyme family.</text>
</comment>
<dbReference type="SUPFAM" id="SSF56300">
    <property type="entry name" value="Metallo-dependent phosphatases"/>
    <property type="match status" value="1"/>
</dbReference>
<dbReference type="Pfam" id="PF00149">
    <property type="entry name" value="Metallophos"/>
    <property type="match status" value="1"/>
</dbReference>
<accession>A0A2A9MBA2</accession>
<keyword evidence="6" id="KW-0507">mRNA processing</keyword>
<evidence type="ECO:0000256" key="7">
    <source>
        <dbReference type="ARBA" id="ARBA00022723"/>
    </source>
</evidence>
<dbReference type="PANTHER" id="PTHR12849">
    <property type="entry name" value="RNA LARIAT DEBRANCHING ENZYME"/>
    <property type="match status" value="1"/>
</dbReference>
<feature type="region of interest" description="Disordered" evidence="13">
    <location>
        <begin position="498"/>
        <end position="544"/>
    </location>
</feature>
<dbReference type="GO" id="GO:0008419">
    <property type="term" value="F:RNA lariat debranching enzyme activity"/>
    <property type="evidence" value="ECO:0007669"/>
    <property type="project" value="TreeGrafter"/>
</dbReference>
<keyword evidence="17" id="KW-1185">Reference proteome</keyword>
<feature type="region of interest" description="Disordered" evidence="13">
    <location>
        <begin position="586"/>
        <end position="612"/>
    </location>
</feature>
<dbReference type="SMART" id="SM01124">
    <property type="entry name" value="DBR1"/>
    <property type="match status" value="1"/>
</dbReference>
<dbReference type="EMBL" id="NWUJ01000009">
    <property type="protein sequence ID" value="PFH32953.1"/>
    <property type="molecule type" value="Genomic_DNA"/>
</dbReference>
<keyword evidence="9" id="KW-0862">Zinc</keyword>
<comment type="cofactor">
    <cofactor evidence="3">
        <name>Fe(2+)</name>
        <dbReference type="ChEBI" id="CHEBI:29033"/>
    </cofactor>
</comment>
<comment type="subcellular location">
    <subcellularLocation>
        <location evidence="4">Nucleus</location>
    </subcellularLocation>
</comment>
<evidence type="ECO:0000313" key="16">
    <source>
        <dbReference type="EMBL" id="PFH32953.1"/>
    </source>
</evidence>
<feature type="compositionally biased region" description="Polar residues" evidence="13">
    <location>
        <begin position="601"/>
        <end position="610"/>
    </location>
</feature>
<evidence type="ECO:0000256" key="1">
    <source>
        <dbReference type="ARBA" id="ARBA00001936"/>
    </source>
</evidence>